<dbReference type="SUPFAM" id="SSF53697">
    <property type="entry name" value="SIS domain"/>
    <property type="match status" value="1"/>
</dbReference>
<comment type="subcellular location">
    <subcellularLocation>
        <location evidence="2">Cytoplasm</location>
    </subcellularLocation>
</comment>
<accession>A0A3B0USY8</accession>
<dbReference type="EMBL" id="UOET01000155">
    <property type="protein sequence ID" value="VAW27759.1"/>
    <property type="molecule type" value="Genomic_DNA"/>
</dbReference>
<evidence type="ECO:0000256" key="4">
    <source>
        <dbReference type="ARBA" id="ARBA00016090"/>
    </source>
</evidence>
<dbReference type="Pfam" id="PF01380">
    <property type="entry name" value="SIS"/>
    <property type="match status" value="2"/>
</dbReference>
<dbReference type="CDD" id="cd05008">
    <property type="entry name" value="SIS_GlmS_GlmD_1"/>
    <property type="match status" value="1"/>
</dbReference>
<dbReference type="InterPro" id="IPR029055">
    <property type="entry name" value="Ntn_hydrolases_N"/>
</dbReference>
<name>A0A3B0USY8_9ZZZZ</name>
<evidence type="ECO:0000256" key="7">
    <source>
        <dbReference type="ARBA" id="ARBA00022679"/>
    </source>
</evidence>
<dbReference type="PROSITE" id="PS51464">
    <property type="entry name" value="SIS"/>
    <property type="match status" value="2"/>
</dbReference>
<reference evidence="12" key="1">
    <citation type="submission" date="2018-06" db="EMBL/GenBank/DDBJ databases">
        <authorList>
            <person name="Zhirakovskaya E."/>
        </authorList>
    </citation>
    <scope>NUCLEOTIDE SEQUENCE</scope>
</reference>
<evidence type="ECO:0000256" key="2">
    <source>
        <dbReference type="ARBA" id="ARBA00004496"/>
    </source>
</evidence>
<evidence type="ECO:0000259" key="11">
    <source>
        <dbReference type="PROSITE" id="PS51464"/>
    </source>
</evidence>
<dbReference type="Pfam" id="PF13522">
    <property type="entry name" value="GATase_6"/>
    <property type="match status" value="1"/>
</dbReference>
<sequence length="606" mass="66333">MCGIIGYIGKKQAQPIILSSLKRMEYRGYDSAGIAVINGGVSVARASGKLSNLKDKINGKPLKGTTGMGHTRWATHGGPTEKNAHPHVAGKISLIHNGIIENYEEIKENLLGDGVKFKSETDTEVLAQLINKNYAKSGELETEVYNALAKVRGAFGIVVMCEDEPEKLIAARRGSPIVLGRHQEEMFVASDPTALAGRADEVVYLGEDEVAVLTPGKFEVTDLKRNNKPYKPEKLEMEVQAMQKQGYDHFLLKEIMEQPKSIEAVLRGRLEEKEGDSHLGGLNISNAQLDKLDRIQIIGCGTAYYAGLLSKYMLEKMTGIPVDVEVASEFRYREPVLSPNTLGIVLTQSGETADTLASLHELQRRNVHTLGLVNVVGSTIAREVDGGIYLYAGPEISVASTKAFTSQVLASMLVGLHIARRKNFSAWEGKEIINALQKLPKEVEKALKLNKEVKKIAKNLSKFKNSLYLGRDSLFPIALEGALKLKEISYIHAEGYSSGEMKHGPIALIDKGMLVVNLLGKGPLFEKSLSNLQEVKARGGKVVTITDEKGYMGDKDEHVIFVETSSHWTAPLVMNVVLQLLAYHIAVARGTDVDQPRNLAKSVTVE</sequence>
<comment type="catalytic activity">
    <reaction evidence="1">
        <text>D-fructose 6-phosphate + L-glutamine = D-glucosamine 6-phosphate + L-glutamate</text>
        <dbReference type="Rhea" id="RHEA:13237"/>
        <dbReference type="ChEBI" id="CHEBI:29985"/>
        <dbReference type="ChEBI" id="CHEBI:58359"/>
        <dbReference type="ChEBI" id="CHEBI:58725"/>
        <dbReference type="ChEBI" id="CHEBI:61527"/>
        <dbReference type="EC" id="2.6.1.16"/>
    </reaction>
</comment>
<dbReference type="InterPro" id="IPR046348">
    <property type="entry name" value="SIS_dom_sf"/>
</dbReference>
<proteinExistence type="inferred from homology"/>
<dbReference type="InterPro" id="IPR005855">
    <property type="entry name" value="GFAT"/>
</dbReference>
<dbReference type="NCBIfam" id="TIGR01135">
    <property type="entry name" value="glmS"/>
    <property type="match status" value="1"/>
</dbReference>
<dbReference type="GO" id="GO:0005829">
    <property type="term" value="C:cytosol"/>
    <property type="evidence" value="ECO:0007669"/>
    <property type="project" value="TreeGrafter"/>
</dbReference>
<feature type="domain" description="Glutamine amidotransferase type-2" evidence="10">
    <location>
        <begin position="2"/>
        <end position="224"/>
    </location>
</feature>
<protein>
    <recommendedName>
        <fullName evidence="4">Glutamine--fructose-6-phosphate aminotransferase [isomerizing]</fullName>
        <ecNumber evidence="3">2.6.1.16</ecNumber>
    </recommendedName>
</protein>
<dbReference type="AlphaFoldDB" id="A0A3B0USY8"/>
<keyword evidence="6 12" id="KW-0032">Aminotransferase</keyword>
<dbReference type="GO" id="GO:0004360">
    <property type="term" value="F:glutamine-fructose-6-phosphate transaminase (isomerizing) activity"/>
    <property type="evidence" value="ECO:0007669"/>
    <property type="project" value="UniProtKB-EC"/>
</dbReference>
<gene>
    <name evidence="12" type="ORF">MNBD_BACTEROID07-1678</name>
</gene>
<feature type="domain" description="SIS" evidence="11">
    <location>
        <begin position="284"/>
        <end position="424"/>
    </location>
</feature>
<evidence type="ECO:0000256" key="6">
    <source>
        <dbReference type="ARBA" id="ARBA00022576"/>
    </source>
</evidence>
<dbReference type="GO" id="GO:0006047">
    <property type="term" value="P:UDP-N-acetylglucosamine metabolic process"/>
    <property type="evidence" value="ECO:0007669"/>
    <property type="project" value="TreeGrafter"/>
</dbReference>
<dbReference type="CDD" id="cd05009">
    <property type="entry name" value="SIS_GlmS_GlmD_2"/>
    <property type="match status" value="1"/>
</dbReference>
<dbReference type="Gene3D" id="3.40.50.10490">
    <property type="entry name" value="Glucose-6-phosphate isomerase like protein, domain 1"/>
    <property type="match status" value="2"/>
</dbReference>
<dbReference type="PANTHER" id="PTHR10937">
    <property type="entry name" value="GLUCOSAMINE--FRUCTOSE-6-PHOSPHATE AMINOTRANSFERASE, ISOMERIZING"/>
    <property type="match status" value="1"/>
</dbReference>
<organism evidence="12">
    <name type="scientific">hydrothermal vent metagenome</name>
    <dbReference type="NCBI Taxonomy" id="652676"/>
    <lineage>
        <taxon>unclassified sequences</taxon>
        <taxon>metagenomes</taxon>
        <taxon>ecological metagenomes</taxon>
    </lineage>
</organism>
<dbReference type="InterPro" id="IPR001347">
    <property type="entry name" value="SIS_dom"/>
</dbReference>
<evidence type="ECO:0000256" key="3">
    <source>
        <dbReference type="ARBA" id="ARBA00012916"/>
    </source>
</evidence>
<dbReference type="InterPro" id="IPR047084">
    <property type="entry name" value="GFAT_N"/>
</dbReference>
<dbReference type="GO" id="GO:0097367">
    <property type="term" value="F:carbohydrate derivative binding"/>
    <property type="evidence" value="ECO:0007669"/>
    <property type="project" value="InterPro"/>
</dbReference>
<keyword evidence="9" id="KW-0315">Glutamine amidotransferase</keyword>
<dbReference type="PROSITE" id="PS51278">
    <property type="entry name" value="GATASE_TYPE_2"/>
    <property type="match status" value="1"/>
</dbReference>
<dbReference type="SUPFAM" id="SSF56235">
    <property type="entry name" value="N-terminal nucleophile aminohydrolases (Ntn hydrolases)"/>
    <property type="match status" value="1"/>
</dbReference>
<evidence type="ECO:0000256" key="8">
    <source>
        <dbReference type="ARBA" id="ARBA00022737"/>
    </source>
</evidence>
<feature type="domain" description="SIS" evidence="11">
    <location>
        <begin position="456"/>
        <end position="596"/>
    </location>
</feature>
<keyword evidence="8" id="KW-0677">Repeat</keyword>
<dbReference type="HAMAP" id="MF_00164">
    <property type="entry name" value="GlmS"/>
    <property type="match status" value="1"/>
</dbReference>
<evidence type="ECO:0000313" key="12">
    <source>
        <dbReference type="EMBL" id="VAW27759.1"/>
    </source>
</evidence>
<keyword evidence="7 12" id="KW-0808">Transferase</keyword>
<dbReference type="Gene3D" id="3.60.20.10">
    <property type="entry name" value="Glutamine Phosphoribosylpyrophosphate, subunit 1, domain 1"/>
    <property type="match status" value="1"/>
</dbReference>
<dbReference type="FunFam" id="3.60.20.10:FF:000006">
    <property type="entry name" value="Glutamine--fructose-6-phosphate aminotransferase [isomerizing]"/>
    <property type="match status" value="1"/>
</dbReference>
<dbReference type="GO" id="GO:0006487">
    <property type="term" value="P:protein N-linked glycosylation"/>
    <property type="evidence" value="ECO:0007669"/>
    <property type="project" value="TreeGrafter"/>
</dbReference>
<evidence type="ECO:0000256" key="9">
    <source>
        <dbReference type="ARBA" id="ARBA00022962"/>
    </source>
</evidence>
<dbReference type="EC" id="2.6.1.16" evidence="3"/>
<dbReference type="FunFam" id="3.40.50.10490:FF:000002">
    <property type="entry name" value="Glutamine--fructose-6-phosphate aminotransferase [isomerizing]"/>
    <property type="match status" value="1"/>
</dbReference>
<evidence type="ECO:0000256" key="5">
    <source>
        <dbReference type="ARBA" id="ARBA00022490"/>
    </source>
</evidence>
<dbReference type="FunFam" id="3.40.50.10490:FF:000001">
    <property type="entry name" value="Glutamine--fructose-6-phosphate aminotransferase [isomerizing]"/>
    <property type="match status" value="1"/>
</dbReference>
<dbReference type="GO" id="GO:0046349">
    <property type="term" value="P:amino sugar biosynthetic process"/>
    <property type="evidence" value="ECO:0007669"/>
    <property type="project" value="UniProtKB-ARBA"/>
</dbReference>
<dbReference type="CDD" id="cd00714">
    <property type="entry name" value="GFAT"/>
    <property type="match status" value="1"/>
</dbReference>
<keyword evidence="5" id="KW-0963">Cytoplasm</keyword>
<dbReference type="InterPro" id="IPR017932">
    <property type="entry name" value="GATase_2_dom"/>
</dbReference>
<dbReference type="InterPro" id="IPR035490">
    <property type="entry name" value="GlmS/FrlB_SIS"/>
</dbReference>
<dbReference type="PANTHER" id="PTHR10937:SF0">
    <property type="entry name" value="GLUTAMINE--FRUCTOSE-6-PHOSPHATE TRANSAMINASE (ISOMERIZING)"/>
    <property type="match status" value="1"/>
</dbReference>
<evidence type="ECO:0000259" key="10">
    <source>
        <dbReference type="PROSITE" id="PS51278"/>
    </source>
</evidence>
<evidence type="ECO:0000256" key="1">
    <source>
        <dbReference type="ARBA" id="ARBA00001031"/>
    </source>
</evidence>
<dbReference type="GO" id="GO:0006002">
    <property type="term" value="P:fructose 6-phosphate metabolic process"/>
    <property type="evidence" value="ECO:0007669"/>
    <property type="project" value="TreeGrafter"/>
</dbReference>
<dbReference type="InterPro" id="IPR035466">
    <property type="entry name" value="GlmS/AgaS_SIS"/>
</dbReference>
<dbReference type="NCBIfam" id="NF001484">
    <property type="entry name" value="PRK00331.1"/>
    <property type="match status" value="1"/>
</dbReference>